<evidence type="ECO:0000256" key="3">
    <source>
        <dbReference type="ARBA" id="ARBA00023002"/>
    </source>
</evidence>
<dbReference type="InterPro" id="IPR050703">
    <property type="entry name" value="Flavin_MAO"/>
</dbReference>
<accession>A0A316TJ56</accession>
<dbReference type="Pfam" id="PF01593">
    <property type="entry name" value="Amino_oxidase"/>
    <property type="match status" value="1"/>
</dbReference>
<dbReference type="OrthoDB" id="337830at2"/>
<protein>
    <submittedName>
        <fullName evidence="6">FAD-dependent oxidoreductase</fullName>
    </submittedName>
</protein>
<evidence type="ECO:0000256" key="1">
    <source>
        <dbReference type="ARBA" id="ARBA00001974"/>
    </source>
</evidence>
<dbReference type="PANTHER" id="PTHR43563:SF1">
    <property type="entry name" value="AMINE OXIDASE [FLAVIN-CONTAINING] B"/>
    <property type="match status" value="1"/>
</dbReference>
<proteinExistence type="inferred from homology"/>
<feature type="domain" description="Amine oxidase" evidence="5">
    <location>
        <begin position="23"/>
        <end position="443"/>
    </location>
</feature>
<dbReference type="Proteomes" id="UP000245507">
    <property type="component" value="Unassembled WGS sequence"/>
</dbReference>
<comment type="caution">
    <text evidence="6">The sequence shown here is derived from an EMBL/GenBank/DDBJ whole genome shotgun (WGS) entry which is preliminary data.</text>
</comment>
<dbReference type="InterPro" id="IPR001613">
    <property type="entry name" value="Flavin_amine_oxidase"/>
</dbReference>
<feature type="binding site" evidence="4">
    <location>
        <begin position="43"/>
        <end position="44"/>
    </location>
    <ligand>
        <name>FAD</name>
        <dbReference type="ChEBI" id="CHEBI:57692"/>
    </ligand>
</feature>
<dbReference type="EMBL" id="QGDD01000004">
    <property type="protein sequence ID" value="PWN03075.1"/>
    <property type="molecule type" value="Genomic_DNA"/>
</dbReference>
<comment type="similarity">
    <text evidence="2">Belongs to the flavin monoamine oxidase family.</text>
</comment>
<dbReference type="SUPFAM" id="SSF51905">
    <property type="entry name" value="FAD/NAD(P)-binding domain"/>
    <property type="match status" value="1"/>
</dbReference>
<dbReference type="PANTHER" id="PTHR43563">
    <property type="entry name" value="AMINE OXIDASE"/>
    <property type="match status" value="1"/>
</dbReference>
<dbReference type="InterPro" id="IPR002937">
    <property type="entry name" value="Amino_oxidase"/>
</dbReference>
<name>A0A316TJ56_9ACTN</name>
<sequence length="457" mass="48977">MAPRAHGGAPVTRADVVVVGAGLAGLAAARDLEAGGAEVVVLEARPRVGGRVEQEELPDGRRVQLGGEVVGTAHTSYLGLVAELGLTLVPSYVAEPGEITRQVTESIDVGDWPAWCTDADRASYDVVEAALDKICSSIDPDDPWTCPDLGRLDRLSVGDWLREVGATANVLRLWELVHLSLSDGSIERQSLFAYARKIVVGGTTGSYDVEQWENLRVTEGSATVALTMAAALRDVRLSTPVARIRVGAPGCAVTTATGERVDARAVVLAVPSGPARDIEIEGVSEDRLTSLRRQRHAWAAKFVAAYDHPFWRDRGQNALSESEGVLGSTWPQQDGVLSALVPPERFAAFASSDADTRTREALAQVAELYGPEAEAPLRTWTRLWGSDPWTQGYVTNWRPGDVELVGPLHGTHEPPFYVCGSDQWVAGYMEGAVRTGRAAAAAALAQGHDRLDHQGER</sequence>
<evidence type="ECO:0000256" key="2">
    <source>
        <dbReference type="ARBA" id="ARBA00005995"/>
    </source>
</evidence>
<keyword evidence="3" id="KW-0560">Oxidoreductase</keyword>
<comment type="cofactor">
    <cofactor evidence="1">
        <name>FAD</name>
        <dbReference type="ChEBI" id="CHEBI:57692"/>
    </cofactor>
</comment>
<dbReference type="Gene3D" id="1.10.405.10">
    <property type="entry name" value="Guanine Nucleotide Dissociation Inhibitor, domain 1"/>
    <property type="match status" value="1"/>
</dbReference>
<gene>
    <name evidence="6" type="ORF">DJ010_11365</name>
</gene>
<dbReference type="Gene3D" id="3.90.660.10">
    <property type="match status" value="1"/>
</dbReference>
<evidence type="ECO:0000256" key="4">
    <source>
        <dbReference type="PIRSR" id="PIRSR601613-1"/>
    </source>
</evidence>
<feature type="binding site" evidence="4">
    <location>
        <position position="241"/>
    </location>
    <ligand>
        <name>substrate</name>
    </ligand>
</feature>
<dbReference type="PRINTS" id="PR00757">
    <property type="entry name" value="AMINEOXDASEF"/>
</dbReference>
<dbReference type="InterPro" id="IPR036188">
    <property type="entry name" value="FAD/NAD-bd_sf"/>
</dbReference>
<keyword evidence="7" id="KW-1185">Reference proteome</keyword>
<dbReference type="SUPFAM" id="SSF54373">
    <property type="entry name" value="FAD-linked reductases, C-terminal domain"/>
    <property type="match status" value="1"/>
</dbReference>
<dbReference type="GO" id="GO:0016491">
    <property type="term" value="F:oxidoreductase activity"/>
    <property type="evidence" value="ECO:0007669"/>
    <property type="project" value="UniProtKB-KW"/>
</dbReference>
<dbReference type="Gene3D" id="3.50.50.60">
    <property type="entry name" value="FAD/NAD(P)-binding domain"/>
    <property type="match status" value="1"/>
</dbReference>
<dbReference type="AlphaFoldDB" id="A0A316TJ56"/>
<evidence type="ECO:0000259" key="5">
    <source>
        <dbReference type="Pfam" id="PF01593"/>
    </source>
</evidence>
<evidence type="ECO:0000313" key="6">
    <source>
        <dbReference type="EMBL" id="PWN03075.1"/>
    </source>
</evidence>
<reference evidence="6 7" key="1">
    <citation type="submission" date="2018-05" db="EMBL/GenBank/DDBJ databases">
        <title>Nocardioides silvaticus genome.</title>
        <authorList>
            <person name="Li C."/>
            <person name="Wang G."/>
        </authorList>
    </citation>
    <scope>NUCLEOTIDE SEQUENCE [LARGE SCALE GENOMIC DNA]</scope>
    <source>
        <strain evidence="6 7">CCTCC AB 2018079</strain>
    </source>
</reference>
<organism evidence="6 7">
    <name type="scientific">Nocardioides silvaticus</name>
    <dbReference type="NCBI Taxonomy" id="2201891"/>
    <lineage>
        <taxon>Bacteria</taxon>
        <taxon>Bacillati</taxon>
        <taxon>Actinomycetota</taxon>
        <taxon>Actinomycetes</taxon>
        <taxon>Propionibacteriales</taxon>
        <taxon>Nocardioidaceae</taxon>
        <taxon>Nocardioides</taxon>
    </lineage>
</organism>
<evidence type="ECO:0000313" key="7">
    <source>
        <dbReference type="Proteomes" id="UP000245507"/>
    </source>
</evidence>